<evidence type="ECO:0000256" key="7">
    <source>
        <dbReference type="SAM" id="MobiDB-lite"/>
    </source>
</evidence>
<evidence type="ECO:0000256" key="5">
    <source>
        <dbReference type="ARBA" id="ARBA00030643"/>
    </source>
</evidence>
<evidence type="ECO:0000259" key="8">
    <source>
        <dbReference type="Pfam" id="PF01625"/>
    </source>
</evidence>
<dbReference type="SUPFAM" id="SSF55068">
    <property type="entry name" value="Peptide methionine sulfoxide reductase"/>
    <property type="match status" value="1"/>
</dbReference>
<feature type="repeat" description="ANK" evidence="6">
    <location>
        <begin position="203"/>
        <end position="235"/>
    </location>
</feature>
<dbReference type="InterPro" id="IPR036509">
    <property type="entry name" value="Met_Sox_Rdtase_MsrA_sf"/>
</dbReference>
<dbReference type="GO" id="GO:0004857">
    <property type="term" value="F:enzyme inhibitor activity"/>
    <property type="evidence" value="ECO:0007669"/>
    <property type="project" value="TreeGrafter"/>
</dbReference>
<keyword evidence="3" id="KW-0677">Repeat</keyword>
<dbReference type="SMART" id="SM00248">
    <property type="entry name" value="ANK"/>
    <property type="match status" value="5"/>
</dbReference>
<name>A0A194QPJ4_PAPMA</name>
<keyword evidence="6" id="KW-0040">ANK repeat</keyword>
<evidence type="ECO:0000256" key="4">
    <source>
        <dbReference type="ARBA" id="ARBA00023002"/>
    </source>
</evidence>
<dbReference type="SUPFAM" id="SSF48403">
    <property type="entry name" value="Ankyrin repeat"/>
    <property type="match status" value="1"/>
</dbReference>
<gene>
    <name evidence="10" type="ORF">RR48_07690</name>
</gene>
<dbReference type="InterPro" id="IPR002569">
    <property type="entry name" value="Met_Sox_Rdtase_MsrA_dom"/>
</dbReference>
<feature type="compositionally biased region" description="Polar residues" evidence="7">
    <location>
        <begin position="578"/>
        <end position="593"/>
    </location>
</feature>
<protein>
    <recommendedName>
        <fullName evidence="2">peptide-methionine (S)-S-oxide reductase</fullName>
        <ecNumber evidence="2">1.8.4.11</ecNumber>
    </recommendedName>
    <alternativeName>
        <fullName evidence="5">Peptide-methionine (S)-S-oxide reductase</fullName>
    </alternativeName>
</protein>
<comment type="similarity">
    <text evidence="1">Belongs to the MsrA Met sulfoxide reductase family.</text>
</comment>
<evidence type="ECO:0000256" key="2">
    <source>
        <dbReference type="ARBA" id="ARBA00012502"/>
    </source>
</evidence>
<feature type="compositionally biased region" description="Basic and acidic residues" evidence="7">
    <location>
        <begin position="420"/>
        <end position="429"/>
    </location>
</feature>
<dbReference type="PANTHER" id="PTHR24179">
    <property type="entry name" value="PROTEIN PHOSPHATASE 1 REGULATORY SUBUNIT 12"/>
    <property type="match status" value="1"/>
</dbReference>
<dbReference type="PROSITE" id="PS50297">
    <property type="entry name" value="ANK_REP_REGION"/>
    <property type="match status" value="4"/>
</dbReference>
<dbReference type="PANTHER" id="PTHR24179:SF29">
    <property type="entry name" value="LD46604P"/>
    <property type="match status" value="1"/>
</dbReference>
<dbReference type="Gene3D" id="1.25.40.20">
    <property type="entry name" value="Ankyrin repeat-containing domain"/>
    <property type="match status" value="2"/>
</dbReference>
<dbReference type="GO" id="GO:0005737">
    <property type="term" value="C:cytoplasm"/>
    <property type="evidence" value="ECO:0007669"/>
    <property type="project" value="TreeGrafter"/>
</dbReference>
<dbReference type="Pfam" id="PF01625">
    <property type="entry name" value="PMSR"/>
    <property type="match status" value="1"/>
</dbReference>
<accession>A0A194QPJ4</accession>
<dbReference type="InterPro" id="IPR036770">
    <property type="entry name" value="Ankyrin_rpt-contain_sf"/>
</dbReference>
<feature type="repeat" description="ANK" evidence="6">
    <location>
        <begin position="236"/>
        <end position="268"/>
    </location>
</feature>
<dbReference type="PROSITE" id="PS50088">
    <property type="entry name" value="ANK_REPEAT"/>
    <property type="match status" value="4"/>
</dbReference>
<feature type="region of interest" description="Disordered" evidence="7">
    <location>
        <begin position="298"/>
        <end position="345"/>
    </location>
</feature>
<dbReference type="GO" id="GO:0008113">
    <property type="term" value="F:peptide-methionine (S)-S-oxide reductase activity"/>
    <property type="evidence" value="ECO:0007669"/>
    <property type="project" value="UniProtKB-EC"/>
</dbReference>
<feature type="region of interest" description="Disordered" evidence="7">
    <location>
        <begin position="362"/>
        <end position="435"/>
    </location>
</feature>
<feature type="domain" description="Selenoprotein methionine sulfoxide reductase A helical" evidence="9">
    <location>
        <begin position="706"/>
        <end position="753"/>
    </location>
</feature>
<feature type="compositionally biased region" description="Polar residues" evidence="7">
    <location>
        <begin position="362"/>
        <end position="400"/>
    </location>
</feature>
<keyword evidence="11" id="KW-1185">Reference proteome</keyword>
<dbReference type="Pfam" id="PF12796">
    <property type="entry name" value="Ank_2"/>
    <property type="match status" value="2"/>
</dbReference>
<feature type="repeat" description="ANK" evidence="6">
    <location>
        <begin position="74"/>
        <end position="106"/>
    </location>
</feature>
<dbReference type="Pfam" id="PF20939">
    <property type="entry name" value="MsrA_helical"/>
    <property type="match status" value="1"/>
</dbReference>
<sequence>MRVVLYRRRMQQLKLWQQREKEWARSRPKREKSNKRNIFFNDSVMLLEAAARNDIDEVRRLLARGVTPDATNEDGLTALHQCCIDNNEAMMRLLLDHGANVNAENSEKWTPLHAAATCGNLNLVRILIQRGANLLAVNGDGNMPYDICEEERTLDAIESEMAARGVTQRLIDETRAATEMKMLMDVAELVKEGMDLDEPRDNQGATLLHIASANGYLKVVEFLLEHRASTDVVDHDMWQPVHAAACWGHLEVLELLVQYGADLNVRNKHDETPADICEEGEIRGRIARLAAEQEEIRRRAAHSAGERLRTARRSSSTASTSRVRSVRRTSLREKQMAAKADARGEARLRETFDSAADDELQGLSNGVENDQNTANQLPSSDLTHNRLSISSTTSNQSYDSGNVDYAVPKHTYNQRIPYKPNEETNEKSHNQTKPSNPLFGVNAAVHYAPTPVNNQETNDKYDRTLPNGVRKAPEGQDNEAFKTEDAIDGRKEMMVTPNQIAITDGSTATYTTDNNGKINVHVTVMINAGTLADLKKQRAQIRTNGSPVENSLNSTTNHSMNSLPEGVTKQEGSSQVVQSPSITVPRFSGNTSEVVGDTKSHSGDHTEVIELDFDPKTVSYDDLLDMFWANHEYGLTTKLKRQYQSMILYHDEEQRQAAESSYKQMQVTCNGQLRTEIAPAGIFYPAEDYHQKYRLQGHKDLCRSIGLDSTKLQTSHLAARLNGYLVGVGGKTQFEKEVAQLGLSEKQAEYVRRELERNEGGGLAC</sequence>
<organism evidence="10 11">
    <name type="scientific">Papilio machaon</name>
    <name type="common">Old World swallowtail butterfly</name>
    <dbReference type="NCBI Taxonomy" id="76193"/>
    <lineage>
        <taxon>Eukaryota</taxon>
        <taxon>Metazoa</taxon>
        <taxon>Ecdysozoa</taxon>
        <taxon>Arthropoda</taxon>
        <taxon>Hexapoda</taxon>
        <taxon>Insecta</taxon>
        <taxon>Pterygota</taxon>
        <taxon>Neoptera</taxon>
        <taxon>Endopterygota</taxon>
        <taxon>Lepidoptera</taxon>
        <taxon>Glossata</taxon>
        <taxon>Ditrysia</taxon>
        <taxon>Papilionoidea</taxon>
        <taxon>Papilionidae</taxon>
        <taxon>Papilioninae</taxon>
        <taxon>Papilio</taxon>
    </lineage>
</organism>
<dbReference type="AlphaFoldDB" id="A0A194QPJ4"/>
<dbReference type="InterPro" id="IPR049006">
    <property type="entry name" value="MsrA_helical"/>
</dbReference>
<dbReference type="InParanoid" id="A0A194QPJ4"/>
<dbReference type="FunCoup" id="A0A194QPJ4">
    <property type="interactions" value="227"/>
</dbReference>
<feature type="domain" description="Peptide methionine sulphoxide reductase MsrA" evidence="8">
    <location>
        <begin position="598"/>
        <end position="702"/>
    </location>
</feature>
<dbReference type="EMBL" id="KQ461190">
    <property type="protein sequence ID" value="KPJ07274.1"/>
    <property type="molecule type" value="Genomic_DNA"/>
</dbReference>
<evidence type="ECO:0000259" key="9">
    <source>
        <dbReference type="Pfam" id="PF20939"/>
    </source>
</evidence>
<dbReference type="GO" id="GO:0017020">
    <property type="term" value="F:myosin phosphatase regulator activity"/>
    <property type="evidence" value="ECO:0007669"/>
    <property type="project" value="TreeGrafter"/>
</dbReference>
<evidence type="ECO:0000313" key="11">
    <source>
        <dbReference type="Proteomes" id="UP000053240"/>
    </source>
</evidence>
<dbReference type="Gene3D" id="3.30.1060.10">
    <property type="entry name" value="Peptide methionine sulphoxide reductase MsrA"/>
    <property type="match status" value="1"/>
</dbReference>
<dbReference type="STRING" id="76193.A0A194QPJ4"/>
<evidence type="ECO:0000313" key="10">
    <source>
        <dbReference type="EMBL" id="KPJ07274.1"/>
    </source>
</evidence>
<dbReference type="InterPro" id="IPR002110">
    <property type="entry name" value="Ankyrin_rpt"/>
</dbReference>
<feature type="compositionally biased region" description="Basic and acidic residues" evidence="7">
    <location>
        <begin position="298"/>
        <end position="309"/>
    </location>
</feature>
<dbReference type="PRINTS" id="PR01415">
    <property type="entry name" value="ANKYRIN"/>
</dbReference>
<feature type="repeat" description="ANK" evidence="6">
    <location>
        <begin position="107"/>
        <end position="139"/>
    </location>
</feature>
<feature type="compositionally biased region" description="Low complexity" evidence="7">
    <location>
        <begin position="313"/>
        <end position="323"/>
    </location>
</feature>
<reference evidence="10 11" key="1">
    <citation type="journal article" date="2015" name="Nat. Commun.">
        <title>Outbred genome sequencing and CRISPR/Cas9 gene editing in butterflies.</title>
        <authorList>
            <person name="Li X."/>
            <person name="Fan D."/>
            <person name="Zhang W."/>
            <person name="Liu G."/>
            <person name="Zhang L."/>
            <person name="Zhao L."/>
            <person name="Fang X."/>
            <person name="Chen L."/>
            <person name="Dong Y."/>
            <person name="Chen Y."/>
            <person name="Ding Y."/>
            <person name="Zhao R."/>
            <person name="Feng M."/>
            <person name="Zhu Y."/>
            <person name="Feng Y."/>
            <person name="Jiang X."/>
            <person name="Zhu D."/>
            <person name="Xiang H."/>
            <person name="Feng X."/>
            <person name="Li S."/>
            <person name="Wang J."/>
            <person name="Zhang G."/>
            <person name="Kronforst M.R."/>
            <person name="Wang W."/>
        </authorList>
    </citation>
    <scope>NUCLEOTIDE SEQUENCE [LARGE SCALE GENOMIC DNA]</scope>
    <source>
        <strain evidence="10">Ya'a_city_454_Pm</strain>
        <tissue evidence="10">Whole body</tissue>
    </source>
</reference>
<dbReference type="FunFam" id="1.25.40.20:FF:000198">
    <property type="entry name" value="Myosin binding subunit, isoform P"/>
    <property type="match status" value="1"/>
</dbReference>
<dbReference type="InterPro" id="IPR051226">
    <property type="entry name" value="PP1_Regulatory_Subunit"/>
</dbReference>
<evidence type="ECO:0000256" key="6">
    <source>
        <dbReference type="PROSITE-ProRule" id="PRU00023"/>
    </source>
</evidence>
<dbReference type="EC" id="1.8.4.11" evidence="2"/>
<dbReference type="Proteomes" id="UP000053240">
    <property type="component" value="Unassembled WGS sequence"/>
</dbReference>
<keyword evidence="4" id="KW-0560">Oxidoreductase</keyword>
<evidence type="ECO:0000256" key="1">
    <source>
        <dbReference type="ARBA" id="ARBA00005591"/>
    </source>
</evidence>
<proteinExistence type="inferred from homology"/>
<feature type="compositionally biased region" description="Basic and acidic residues" evidence="7">
    <location>
        <begin position="330"/>
        <end position="345"/>
    </location>
</feature>
<evidence type="ECO:0000256" key="3">
    <source>
        <dbReference type="ARBA" id="ARBA00022737"/>
    </source>
</evidence>
<feature type="region of interest" description="Disordered" evidence="7">
    <location>
        <begin position="578"/>
        <end position="602"/>
    </location>
</feature>